<protein>
    <recommendedName>
        <fullName evidence="1">Bacteriophage T4 Gp59 helicase assembly protein C-terminal domain-containing protein</fullName>
    </recommendedName>
</protein>
<dbReference type="InterPro" id="IPR015086">
    <property type="entry name" value="Phage_T4_Gp59_C"/>
</dbReference>
<dbReference type="InterPro" id="IPR037082">
    <property type="entry name" value="Phage_T4_Gp59_C_sf"/>
</dbReference>
<reference evidence="2" key="1">
    <citation type="submission" date="2018-05" db="EMBL/GenBank/DDBJ databases">
        <authorList>
            <person name="Lanie J.A."/>
            <person name="Ng W.-L."/>
            <person name="Kazmierczak K.M."/>
            <person name="Andrzejewski T.M."/>
            <person name="Davidsen T.M."/>
            <person name="Wayne K.J."/>
            <person name="Tettelin H."/>
            <person name="Glass J.I."/>
            <person name="Rusch D."/>
            <person name="Podicherti R."/>
            <person name="Tsui H.-C.T."/>
            <person name="Winkler M.E."/>
        </authorList>
    </citation>
    <scope>NUCLEOTIDE SEQUENCE</scope>
</reference>
<dbReference type="SUPFAM" id="SSF48493">
    <property type="entry name" value="gene 59 helicase assembly protein"/>
    <property type="match status" value="1"/>
</dbReference>
<feature type="domain" description="Bacteriophage T4 Gp59 helicase assembly protein C-terminal" evidence="1">
    <location>
        <begin position="79"/>
        <end position="174"/>
    </location>
</feature>
<organism evidence="2">
    <name type="scientific">marine metagenome</name>
    <dbReference type="NCBI Taxonomy" id="408172"/>
    <lineage>
        <taxon>unclassified sequences</taxon>
        <taxon>metagenomes</taxon>
        <taxon>ecological metagenomes</taxon>
    </lineage>
</organism>
<dbReference type="InterPro" id="IPR023197">
    <property type="entry name" value="Phage_T4_Gp59_dom_sf"/>
</dbReference>
<dbReference type="AlphaFoldDB" id="A0A381W656"/>
<dbReference type="Pfam" id="PF08994">
    <property type="entry name" value="T4_Gp59_C"/>
    <property type="match status" value="1"/>
</dbReference>
<dbReference type="Gene3D" id="1.10.220.50">
    <property type="entry name" value="Bacteriophage T4, Gp59, helicase assembly protein, C-terminal domain"/>
    <property type="match status" value="1"/>
</dbReference>
<evidence type="ECO:0000259" key="1">
    <source>
        <dbReference type="Pfam" id="PF08994"/>
    </source>
</evidence>
<accession>A0A381W656</accession>
<evidence type="ECO:0000313" key="2">
    <source>
        <dbReference type="EMBL" id="SVA47985.1"/>
    </source>
</evidence>
<name>A0A381W656_9ZZZZ</name>
<dbReference type="EMBL" id="UINC01010817">
    <property type="protein sequence ID" value="SVA47985.1"/>
    <property type="molecule type" value="Genomic_DNA"/>
</dbReference>
<sequence>MNEHSMDKHFAKHETGGNFSAQRTIFSNLGKTFDSKEDLIFFYLSQVTNNVPYPSMFDHDLYDEYKERMNNFHFHLKRDTEEIMKYMDEYDKTFDEMFIAKGINHPPIMKLGLSKTISLETFTTLDIMLDFLTVMEKKLIDPASKDFIKLVRNYKPFLSISVDKEKKIIMDILNKG</sequence>
<gene>
    <name evidence="2" type="ORF">METZ01_LOCUS100839</name>
</gene>
<proteinExistence type="predicted"/>